<dbReference type="OrthoDB" id="5840532at2759"/>
<name>A0A6A6DC71_9PEZI</name>
<comment type="similarity">
    <text evidence="1">Belongs to the short-chain dehydrogenases/reductases (SDR) family.</text>
</comment>
<dbReference type="GO" id="GO:0016616">
    <property type="term" value="F:oxidoreductase activity, acting on the CH-OH group of donors, NAD or NADP as acceptor"/>
    <property type="evidence" value="ECO:0007669"/>
    <property type="project" value="TreeGrafter"/>
</dbReference>
<dbReference type="SUPFAM" id="SSF51735">
    <property type="entry name" value="NAD(P)-binding Rossmann-fold domains"/>
    <property type="match status" value="1"/>
</dbReference>
<dbReference type="CDD" id="cd05233">
    <property type="entry name" value="SDR_c"/>
    <property type="match status" value="1"/>
</dbReference>
<dbReference type="Gene3D" id="3.40.50.720">
    <property type="entry name" value="NAD(P)-binding Rossmann-like Domain"/>
    <property type="match status" value="1"/>
</dbReference>
<proteinExistence type="inferred from homology"/>
<evidence type="ECO:0000256" key="2">
    <source>
        <dbReference type="ARBA" id="ARBA00023002"/>
    </source>
</evidence>
<dbReference type="Proteomes" id="UP000800200">
    <property type="component" value="Unassembled WGS sequence"/>
</dbReference>
<dbReference type="EMBL" id="ML994719">
    <property type="protein sequence ID" value="KAF2175952.1"/>
    <property type="molecule type" value="Genomic_DNA"/>
</dbReference>
<evidence type="ECO:0000313" key="3">
    <source>
        <dbReference type="EMBL" id="KAF2175952.1"/>
    </source>
</evidence>
<organism evidence="3 4">
    <name type="scientific">Zopfia rhizophila CBS 207.26</name>
    <dbReference type="NCBI Taxonomy" id="1314779"/>
    <lineage>
        <taxon>Eukaryota</taxon>
        <taxon>Fungi</taxon>
        <taxon>Dikarya</taxon>
        <taxon>Ascomycota</taxon>
        <taxon>Pezizomycotina</taxon>
        <taxon>Dothideomycetes</taxon>
        <taxon>Dothideomycetes incertae sedis</taxon>
        <taxon>Zopfiaceae</taxon>
        <taxon>Zopfia</taxon>
    </lineage>
</organism>
<feature type="non-terminal residue" evidence="3">
    <location>
        <position position="1"/>
    </location>
</feature>
<evidence type="ECO:0000256" key="1">
    <source>
        <dbReference type="ARBA" id="ARBA00006484"/>
    </source>
</evidence>
<dbReference type="InterPro" id="IPR002347">
    <property type="entry name" value="SDR_fam"/>
</dbReference>
<evidence type="ECO:0000313" key="4">
    <source>
        <dbReference type="Proteomes" id="UP000800200"/>
    </source>
</evidence>
<keyword evidence="2" id="KW-0560">Oxidoreductase</keyword>
<accession>A0A6A6DC71</accession>
<dbReference type="PANTHER" id="PTHR42760:SF115">
    <property type="entry name" value="3-OXOACYL-[ACYL-CARRIER-PROTEIN] REDUCTASE FABG"/>
    <property type="match status" value="1"/>
</dbReference>
<reference evidence="3" key="1">
    <citation type="journal article" date="2020" name="Stud. Mycol.">
        <title>101 Dothideomycetes genomes: a test case for predicting lifestyles and emergence of pathogens.</title>
        <authorList>
            <person name="Haridas S."/>
            <person name="Albert R."/>
            <person name="Binder M."/>
            <person name="Bloem J."/>
            <person name="Labutti K."/>
            <person name="Salamov A."/>
            <person name="Andreopoulos B."/>
            <person name="Baker S."/>
            <person name="Barry K."/>
            <person name="Bills G."/>
            <person name="Bluhm B."/>
            <person name="Cannon C."/>
            <person name="Castanera R."/>
            <person name="Culley D."/>
            <person name="Daum C."/>
            <person name="Ezra D."/>
            <person name="Gonzalez J."/>
            <person name="Henrissat B."/>
            <person name="Kuo A."/>
            <person name="Liang C."/>
            <person name="Lipzen A."/>
            <person name="Lutzoni F."/>
            <person name="Magnuson J."/>
            <person name="Mondo S."/>
            <person name="Nolan M."/>
            <person name="Ohm R."/>
            <person name="Pangilinan J."/>
            <person name="Park H.-J."/>
            <person name="Ramirez L."/>
            <person name="Alfaro M."/>
            <person name="Sun H."/>
            <person name="Tritt A."/>
            <person name="Yoshinaga Y."/>
            <person name="Zwiers L.-H."/>
            <person name="Turgeon B."/>
            <person name="Goodwin S."/>
            <person name="Spatafora J."/>
            <person name="Crous P."/>
            <person name="Grigoriev I."/>
        </authorList>
    </citation>
    <scope>NUCLEOTIDE SEQUENCE</scope>
    <source>
        <strain evidence="3">CBS 207.26</strain>
    </source>
</reference>
<dbReference type="PANTHER" id="PTHR42760">
    <property type="entry name" value="SHORT-CHAIN DEHYDROGENASES/REDUCTASES FAMILY MEMBER"/>
    <property type="match status" value="1"/>
</dbReference>
<gene>
    <name evidence="3" type="ORF">K469DRAFT_608921</name>
</gene>
<dbReference type="InterPro" id="IPR036291">
    <property type="entry name" value="NAD(P)-bd_dom_sf"/>
</dbReference>
<keyword evidence="4" id="KW-1185">Reference proteome</keyword>
<protein>
    <submittedName>
        <fullName evidence="3">NAD(P)-binding protein</fullName>
    </submittedName>
</protein>
<sequence>ILIVVQGAGGIGNEVGFAFAESGVNSVLFADLDGEAATEAAEESRKLATNPAYKAFGIKADLTKVDWVQSMVDAAVKEFGAIDYCINAAGVDVASYIPFADTLIDDYDRVLDINTKGVFIKKTK</sequence>
<dbReference type="AlphaFoldDB" id="A0A6A6DC71"/>
<dbReference type="Pfam" id="PF00106">
    <property type="entry name" value="adh_short"/>
    <property type="match status" value="1"/>
</dbReference>